<sequence length="171" mass="18797">MAEASDANRLCTAAARGDLRETQLILQGNVDVNERNKFGRAPLQVVKLGCPRVAEVLLQAKADPNARDPVKRLTIAHDAARDGYVDMLEVLVTYGADVNLQDSDGNLPLHLASREGHLNAVRYLAPLTAWPFLRNREDFTPLDTALAHHRADVAQWLQTYRPPAATAPSLD</sequence>
<evidence type="ECO:0008006" key="6">
    <source>
        <dbReference type="Google" id="ProtNLM"/>
    </source>
</evidence>
<dbReference type="Gene3D" id="1.25.40.20">
    <property type="entry name" value="Ankyrin repeat-containing domain"/>
    <property type="match status" value="1"/>
</dbReference>
<dbReference type="PANTHER" id="PTHR24201">
    <property type="entry name" value="ANK_REP_REGION DOMAIN-CONTAINING PROTEIN"/>
    <property type="match status" value="1"/>
</dbReference>
<dbReference type="Pfam" id="PF12796">
    <property type="entry name" value="Ank_2"/>
    <property type="match status" value="1"/>
</dbReference>
<feature type="repeat" description="ANK" evidence="3">
    <location>
        <begin position="71"/>
        <end position="103"/>
    </location>
</feature>
<dbReference type="AlphaFoldDB" id="A0AAR2KNL4"/>
<evidence type="ECO:0000313" key="4">
    <source>
        <dbReference type="Ensembl" id="ENSPNAP00000064059.1"/>
    </source>
</evidence>
<evidence type="ECO:0000256" key="3">
    <source>
        <dbReference type="PROSITE-ProRule" id="PRU00023"/>
    </source>
</evidence>
<keyword evidence="1" id="KW-0677">Repeat</keyword>
<dbReference type="SUPFAM" id="SSF48403">
    <property type="entry name" value="Ankyrin repeat"/>
    <property type="match status" value="1"/>
</dbReference>
<organism evidence="4 5">
    <name type="scientific">Pygocentrus nattereri</name>
    <name type="common">Red-bellied piranha</name>
    <dbReference type="NCBI Taxonomy" id="42514"/>
    <lineage>
        <taxon>Eukaryota</taxon>
        <taxon>Metazoa</taxon>
        <taxon>Chordata</taxon>
        <taxon>Craniata</taxon>
        <taxon>Vertebrata</taxon>
        <taxon>Euteleostomi</taxon>
        <taxon>Actinopterygii</taxon>
        <taxon>Neopterygii</taxon>
        <taxon>Teleostei</taxon>
        <taxon>Ostariophysi</taxon>
        <taxon>Characiformes</taxon>
        <taxon>Characoidei</taxon>
        <taxon>Pygocentrus</taxon>
    </lineage>
</organism>
<dbReference type="RefSeq" id="XP_017548914.1">
    <property type="nucleotide sequence ID" value="XM_017693425.2"/>
</dbReference>
<dbReference type="PROSITE" id="PS50088">
    <property type="entry name" value="ANK_REPEAT"/>
    <property type="match status" value="2"/>
</dbReference>
<dbReference type="InterPro" id="IPR036770">
    <property type="entry name" value="Ankyrin_rpt-contain_sf"/>
</dbReference>
<proteinExistence type="predicted"/>
<dbReference type="Pfam" id="PF00023">
    <property type="entry name" value="Ank"/>
    <property type="match status" value="1"/>
</dbReference>
<evidence type="ECO:0000256" key="1">
    <source>
        <dbReference type="ARBA" id="ARBA00022737"/>
    </source>
</evidence>
<gene>
    <name evidence="4" type="primary">CDKN2C</name>
</gene>
<reference evidence="4" key="2">
    <citation type="submission" date="2025-08" db="UniProtKB">
        <authorList>
            <consortium name="Ensembl"/>
        </authorList>
    </citation>
    <scope>IDENTIFICATION</scope>
</reference>
<reference evidence="4" key="3">
    <citation type="submission" date="2025-09" db="UniProtKB">
        <authorList>
            <consortium name="Ensembl"/>
        </authorList>
    </citation>
    <scope>IDENTIFICATION</scope>
</reference>
<keyword evidence="2 3" id="KW-0040">ANK repeat</keyword>
<protein>
    <recommendedName>
        <fullName evidence="6">Cyclin-dependent kinase inhibitor 2C (p18, inhibits CDK4)</fullName>
    </recommendedName>
</protein>
<dbReference type="PROSITE" id="PS50297">
    <property type="entry name" value="ANK_REP_REGION"/>
    <property type="match status" value="2"/>
</dbReference>
<dbReference type="GO" id="GO:0005634">
    <property type="term" value="C:nucleus"/>
    <property type="evidence" value="ECO:0007669"/>
    <property type="project" value="TreeGrafter"/>
</dbReference>
<evidence type="ECO:0000313" key="5">
    <source>
        <dbReference type="Proteomes" id="UP001501920"/>
    </source>
</evidence>
<dbReference type="Proteomes" id="UP001501920">
    <property type="component" value="Chromosome 28"/>
</dbReference>
<dbReference type="SMART" id="SM00248">
    <property type="entry name" value="ANK"/>
    <property type="match status" value="5"/>
</dbReference>
<dbReference type="PANTHER" id="PTHR24201:SF14">
    <property type="entry name" value="CYCLIN-DEPENDENT KINASE 4 INHIBITOR C-LIKE"/>
    <property type="match status" value="1"/>
</dbReference>
<dbReference type="CTD" id="1031"/>
<accession>A0AAR2KNL4</accession>
<dbReference type="InterPro" id="IPR050776">
    <property type="entry name" value="Ank_Repeat/CDKN_Inhibitor"/>
</dbReference>
<dbReference type="InterPro" id="IPR002110">
    <property type="entry name" value="Ankyrin_rpt"/>
</dbReference>
<keyword evidence="5" id="KW-1185">Reference proteome</keyword>
<evidence type="ECO:0000256" key="2">
    <source>
        <dbReference type="ARBA" id="ARBA00023043"/>
    </source>
</evidence>
<name>A0AAR2KNL4_PYGNA</name>
<feature type="repeat" description="ANK" evidence="3">
    <location>
        <begin position="104"/>
        <end position="124"/>
    </location>
</feature>
<reference evidence="4 5" key="1">
    <citation type="submission" date="2020-10" db="EMBL/GenBank/DDBJ databases">
        <title>Pygocentrus nattereri (red-bellied piranha) genome, fPygNat1, primary haplotype.</title>
        <authorList>
            <person name="Myers G."/>
            <person name="Meyer A."/>
            <person name="Karagic N."/>
            <person name="Pippel M."/>
            <person name="Winkler S."/>
            <person name="Tracey A."/>
            <person name="Wood J."/>
            <person name="Formenti G."/>
            <person name="Howe K."/>
            <person name="Fedrigo O."/>
            <person name="Jarvis E.D."/>
        </authorList>
    </citation>
    <scope>NUCLEOTIDE SEQUENCE [LARGE SCALE GENOMIC DNA]</scope>
</reference>
<dbReference type="Ensembl" id="ENSPNAT00000083542.1">
    <property type="protein sequence ID" value="ENSPNAP00000064059.1"/>
    <property type="gene ID" value="ENSPNAG00000033371.1"/>
</dbReference>
<dbReference type="GeneTree" id="ENSGT00940000160194"/>
<dbReference type="GeneID" id="108425049"/>